<dbReference type="AlphaFoldDB" id="A0A923M761"/>
<keyword evidence="1" id="KW-0812">Transmembrane</keyword>
<dbReference type="RefSeq" id="WP_187080373.1">
    <property type="nucleotide sequence ID" value="NZ_JACORU010000001.1"/>
</dbReference>
<protein>
    <submittedName>
        <fullName evidence="2">YbfB/YjiJ family MFS transporter</fullName>
    </submittedName>
</protein>
<accession>A0A923M761</accession>
<comment type="caution">
    <text evidence="2">The sequence shown here is derived from an EMBL/GenBank/DDBJ whole genome shotgun (WGS) entry which is preliminary data.</text>
</comment>
<dbReference type="InterPro" id="IPR036259">
    <property type="entry name" value="MFS_trans_sf"/>
</dbReference>
<evidence type="ECO:0000256" key="1">
    <source>
        <dbReference type="SAM" id="Phobius"/>
    </source>
</evidence>
<feature type="transmembrane region" description="Helical" evidence="1">
    <location>
        <begin position="156"/>
        <end position="175"/>
    </location>
</feature>
<gene>
    <name evidence="2" type="ORF">H8R02_05845</name>
</gene>
<feature type="transmembrane region" description="Helical" evidence="1">
    <location>
        <begin position="259"/>
        <end position="279"/>
    </location>
</feature>
<keyword evidence="1" id="KW-1133">Transmembrane helix</keyword>
<feature type="transmembrane region" description="Helical" evidence="1">
    <location>
        <begin position="285"/>
        <end position="304"/>
    </location>
</feature>
<sequence>MNFTAMAGLLSLAVAMGIGRFAFTPVLPLMLRSGELDVATAGWIAAANYAGYLVGAMTAARVKLRAGALGIAALVATAVLTAAMAAHGPVAWGLLRFAAGVASAWAFVATSVWCLGALAQQGKGHLGGVVYAGVGVGIAITGAYCLVAGAGSAQSLWIQLGALALVLALPAMVGASKADGGVPSAHRDAARPTSDATGLVVSYGLMGFGYILPATFLPVMARSVVDDARVFGLAWPVFGAMAAISTVLAAAWLKRASRLTVWSACQLAMGVGVLLPSLWLTGWTIALSAVLVGGTFMVITLAGVQEMRARAPHDPAAAVGRMTAAFAFGQIAGPVCSSLLLHVPAFAAHGLNIALQLAAAGLLLSGLWLARETSRIPTNPEVAHAR</sequence>
<evidence type="ECO:0000313" key="2">
    <source>
        <dbReference type="EMBL" id="MBC5763964.1"/>
    </source>
</evidence>
<dbReference type="SUPFAM" id="SSF103473">
    <property type="entry name" value="MFS general substrate transporter"/>
    <property type="match status" value="1"/>
</dbReference>
<feature type="transmembrane region" description="Helical" evidence="1">
    <location>
        <begin position="325"/>
        <end position="347"/>
    </location>
</feature>
<keyword evidence="3" id="KW-1185">Reference proteome</keyword>
<feature type="transmembrane region" description="Helical" evidence="1">
    <location>
        <begin position="38"/>
        <end position="59"/>
    </location>
</feature>
<dbReference type="PANTHER" id="PTHR23537">
    <property type="match status" value="1"/>
</dbReference>
<feature type="transmembrane region" description="Helical" evidence="1">
    <location>
        <begin position="353"/>
        <end position="370"/>
    </location>
</feature>
<feature type="transmembrane region" description="Helical" evidence="1">
    <location>
        <begin position="130"/>
        <end position="150"/>
    </location>
</feature>
<dbReference type="GO" id="GO:0005886">
    <property type="term" value="C:plasma membrane"/>
    <property type="evidence" value="ECO:0007669"/>
    <property type="project" value="TreeGrafter"/>
</dbReference>
<dbReference type="Proteomes" id="UP000596827">
    <property type="component" value="Unassembled WGS sequence"/>
</dbReference>
<feature type="transmembrane region" description="Helical" evidence="1">
    <location>
        <begin position="97"/>
        <end position="118"/>
    </location>
</feature>
<dbReference type="EMBL" id="JACORU010000001">
    <property type="protein sequence ID" value="MBC5763964.1"/>
    <property type="molecule type" value="Genomic_DNA"/>
</dbReference>
<organism evidence="2 3">
    <name type="scientific">Ramlibacter albus</name>
    <dbReference type="NCBI Taxonomy" id="2079448"/>
    <lineage>
        <taxon>Bacteria</taxon>
        <taxon>Pseudomonadati</taxon>
        <taxon>Pseudomonadota</taxon>
        <taxon>Betaproteobacteria</taxon>
        <taxon>Burkholderiales</taxon>
        <taxon>Comamonadaceae</taxon>
        <taxon>Ramlibacter</taxon>
    </lineage>
</organism>
<evidence type="ECO:0000313" key="3">
    <source>
        <dbReference type="Proteomes" id="UP000596827"/>
    </source>
</evidence>
<feature type="transmembrane region" description="Helical" evidence="1">
    <location>
        <begin position="233"/>
        <end position="252"/>
    </location>
</feature>
<proteinExistence type="predicted"/>
<reference evidence="2" key="1">
    <citation type="submission" date="2020-08" db="EMBL/GenBank/DDBJ databases">
        <title>Ramlibacter sp. GTP1 16S ribosomal RNA gene genome sequencing and assembly.</title>
        <authorList>
            <person name="Kang M."/>
        </authorList>
    </citation>
    <scope>NUCLEOTIDE SEQUENCE</scope>
    <source>
        <strain evidence="2">GTP1</strain>
    </source>
</reference>
<feature type="transmembrane region" description="Helical" evidence="1">
    <location>
        <begin position="196"/>
        <end position="221"/>
    </location>
</feature>
<name>A0A923M761_9BURK</name>
<dbReference type="PANTHER" id="PTHR23537:SF1">
    <property type="entry name" value="SUGAR TRANSPORTER"/>
    <property type="match status" value="1"/>
</dbReference>
<keyword evidence="1" id="KW-0472">Membrane</keyword>
<dbReference type="Gene3D" id="1.20.1250.20">
    <property type="entry name" value="MFS general substrate transporter like domains"/>
    <property type="match status" value="2"/>
</dbReference>
<feature type="transmembrane region" description="Helical" evidence="1">
    <location>
        <begin position="66"/>
        <end position="85"/>
    </location>
</feature>
<dbReference type="Pfam" id="PF06779">
    <property type="entry name" value="MFS_4"/>
    <property type="match status" value="1"/>
</dbReference>
<dbReference type="InterPro" id="IPR010645">
    <property type="entry name" value="MFS_4"/>
</dbReference>